<feature type="repeat" description="ANK" evidence="3">
    <location>
        <begin position="96"/>
        <end position="128"/>
    </location>
</feature>
<dbReference type="PANTHER" id="PTHR24188:SF29">
    <property type="entry name" value="GH09064P"/>
    <property type="match status" value="1"/>
</dbReference>
<dbReference type="InterPro" id="IPR036770">
    <property type="entry name" value="Ankyrin_rpt-contain_sf"/>
</dbReference>
<keyword evidence="2 3" id="KW-0040">ANK repeat</keyword>
<dbReference type="Gene3D" id="1.25.40.20">
    <property type="entry name" value="Ankyrin repeat-containing domain"/>
    <property type="match status" value="4"/>
</dbReference>
<dbReference type="SMART" id="SM00248">
    <property type="entry name" value="ANK"/>
    <property type="match status" value="6"/>
</dbReference>
<protein>
    <submittedName>
        <fullName evidence="4">Uncharacterized protein</fullName>
    </submittedName>
</protein>
<reference evidence="4 5" key="1">
    <citation type="submission" date="2018-03" db="EMBL/GenBank/DDBJ databases">
        <title>A gene transfer event suggests a long-term partnership between eustigmatophyte algae and a novel lineage of endosymbiotic bacteria.</title>
        <authorList>
            <person name="Yurchenko T."/>
            <person name="Sevcikova T."/>
            <person name="Pribyl P."/>
            <person name="El Karkouri K."/>
            <person name="Klimes V."/>
            <person name="Amaral R."/>
            <person name="Zbrankova V."/>
            <person name="Kim E."/>
            <person name="Raoult D."/>
            <person name="Santos L.M.A."/>
            <person name="Elias M."/>
        </authorList>
    </citation>
    <scope>NUCLEOTIDE SEQUENCE [LARGE SCALE GENOMIC DNA]</scope>
    <source>
        <strain evidence="4">CCALA 838</strain>
    </source>
</reference>
<dbReference type="PROSITE" id="PS50297">
    <property type="entry name" value="ANK_REP_REGION"/>
    <property type="match status" value="3"/>
</dbReference>
<gene>
    <name evidence="4" type="ORF">phytr_7050</name>
</gene>
<dbReference type="Pfam" id="PF12796">
    <property type="entry name" value="Ank_2"/>
    <property type="match status" value="1"/>
</dbReference>
<sequence>MDESIDTSMNLAKPKPSVLAEFLKSRDIKDVNTVSIKHGDLRNIILEYLQVIGSYYCAENKDGTLSLVHTAAINGEVEVMRMLLDANVDKEARSINGGTPLHYAAIEGHVEVVKMLLDANADKDARDDKSATPLHCAAKGGNVEVLKILLDANADKNARDDKSATPLHYAARGGNVEVVIALLDANADKDAKDIWSRTPLYEAATGCLDYDSDYGNDYEFNVDTQLKIVRLMIERGADKDVKDYNGETLLHATFGREERLKILKYLIDNGVRAHDLDNRGRNVLENFLYEWEEDETAVSLLSCHKQLLDLNKPVISSFLEENVDQIIRYELDKLDQPRAILTGLRNIFEIFSDAGNENFCKSFLEAIKQYAYNFTSLPTFDLSQVNNIKSFLIVKANREEFKELLSSIQYADPLSNIVNEAKAEVERSYNSVDNYIVSLTRRVIEPTEPLGSIGHAKGLKVMLNFLDQVDANRLFQTRDHRKTDALMEKLPKLQRMFVLFEKLQKAVVFGRMGGNIIEKATQKVIANVGMKDESNGEEYSIFDHLPTEVCPDVALSTVGSGGVEECKGQV</sequence>
<feature type="repeat" description="ANK" evidence="3">
    <location>
        <begin position="162"/>
        <end position="194"/>
    </location>
</feature>
<dbReference type="Proteomes" id="UP000241762">
    <property type="component" value="Chromosome"/>
</dbReference>
<organism evidence="4 5">
    <name type="scientific">Candidatus Phycorickettsia trachydisci</name>
    <dbReference type="NCBI Taxonomy" id="2115978"/>
    <lineage>
        <taxon>Bacteria</taxon>
        <taxon>Pseudomonadati</taxon>
        <taxon>Pseudomonadota</taxon>
        <taxon>Alphaproteobacteria</taxon>
        <taxon>Rickettsiales</taxon>
        <taxon>Rickettsiaceae</taxon>
        <taxon>Candidatus Phycorickettsia</taxon>
    </lineage>
</organism>
<dbReference type="RefSeq" id="WP_106874500.1">
    <property type="nucleotide sequence ID" value="NZ_CP027845.1"/>
</dbReference>
<evidence type="ECO:0000313" key="5">
    <source>
        <dbReference type="Proteomes" id="UP000241762"/>
    </source>
</evidence>
<evidence type="ECO:0000313" key="4">
    <source>
        <dbReference type="EMBL" id="AVP87645.1"/>
    </source>
</evidence>
<dbReference type="InterPro" id="IPR002110">
    <property type="entry name" value="Ankyrin_rpt"/>
</dbReference>
<dbReference type="KEGG" id="ptc:phytr_7050"/>
<name>A0A2P1P8S3_9RICK</name>
<dbReference type="Pfam" id="PF13637">
    <property type="entry name" value="Ank_4"/>
    <property type="match status" value="1"/>
</dbReference>
<dbReference type="PRINTS" id="PR01415">
    <property type="entry name" value="ANKYRIN"/>
</dbReference>
<dbReference type="EMBL" id="CP027845">
    <property type="protein sequence ID" value="AVP87645.1"/>
    <property type="molecule type" value="Genomic_DNA"/>
</dbReference>
<feature type="repeat" description="ANK" evidence="3">
    <location>
        <begin position="129"/>
        <end position="161"/>
    </location>
</feature>
<evidence type="ECO:0000256" key="2">
    <source>
        <dbReference type="ARBA" id="ARBA00023043"/>
    </source>
</evidence>
<dbReference type="PANTHER" id="PTHR24188">
    <property type="entry name" value="ANKYRIN REPEAT PROTEIN"/>
    <property type="match status" value="1"/>
</dbReference>
<evidence type="ECO:0000256" key="1">
    <source>
        <dbReference type="ARBA" id="ARBA00022737"/>
    </source>
</evidence>
<keyword evidence="1" id="KW-0677">Repeat</keyword>
<dbReference type="AlphaFoldDB" id="A0A2P1P8S3"/>
<dbReference type="OrthoDB" id="7166355at2"/>
<dbReference type="SUPFAM" id="SSF48403">
    <property type="entry name" value="Ankyrin repeat"/>
    <property type="match status" value="1"/>
</dbReference>
<dbReference type="PROSITE" id="PS50088">
    <property type="entry name" value="ANK_REPEAT"/>
    <property type="match status" value="3"/>
</dbReference>
<proteinExistence type="predicted"/>
<accession>A0A2P1P8S3</accession>
<keyword evidence="5" id="KW-1185">Reference proteome</keyword>
<evidence type="ECO:0000256" key="3">
    <source>
        <dbReference type="PROSITE-ProRule" id="PRU00023"/>
    </source>
</evidence>